<feature type="non-terminal residue" evidence="1">
    <location>
        <position position="32"/>
    </location>
</feature>
<evidence type="ECO:0000313" key="1">
    <source>
        <dbReference type="EMBL" id="SBR76717.1"/>
    </source>
</evidence>
<sequence>MWSTDPVDRYHGYSHQKHHTNRDLDCLGVGMS</sequence>
<name>A0A1A8P6S7_9TELE</name>
<dbReference type="AlphaFoldDB" id="A0A1A8P6S7"/>
<organism evidence="1">
    <name type="scientific">Nothobranchius rachovii</name>
    <name type="common">bluefin notho</name>
    <dbReference type="NCBI Taxonomy" id="451742"/>
    <lineage>
        <taxon>Eukaryota</taxon>
        <taxon>Metazoa</taxon>
        <taxon>Chordata</taxon>
        <taxon>Craniata</taxon>
        <taxon>Vertebrata</taxon>
        <taxon>Euteleostomi</taxon>
        <taxon>Actinopterygii</taxon>
        <taxon>Neopterygii</taxon>
        <taxon>Teleostei</taxon>
        <taxon>Neoteleostei</taxon>
        <taxon>Acanthomorphata</taxon>
        <taxon>Ovalentaria</taxon>
        <taxon>Atherinomorphae</taxon>
        <taxon>Cyprinodontiformes</taxon>
        <taxon>Nothobranchiidae</taxon>
        <taxon>Nothobranchius</taxon>
    </lineage>
</organism>
<accession>A0A1A8P6S7</accession>
<proteinExistence type="predicted"/>
<dbReference type="EMBL" id="HAEH01005514">
    <property type="protein sequence ID" value="SBR76717.1"/>
    <property type="molecule type" value="Transcribed_RNA"/>
</dbReference>
<gene>
    <name evidence="1" type="primary">Nfu_g_1_016466</name>
</gene>
<reference evidence="1" key="2">
    <citation type="submission" date="2016-06" db="EMBL/GenBank/DDBJ databases">
        <title>The genome of a short-lived fish provides insights into sex chromosome evolution and the genetic control of aging.</title>
        <authorList>
            <person name="Reichwald K."/>
            <person name="Felder M."/>
            <person name="Petzold A."/>
            <person name="Koch P."/>
            <person name="Groth M."/>
            <person name="Platzer M."/>
        </authorList>
    </citation>
    <scope>NUCLEOTIDE SEQUENCE</scope>
    <source>
        <tissue evidence="1">Brain</tissue>
    </source>
</reference>
<reference evidence="1" key="1">
    <citation type="submission" date="2016-05" db="EMBL/GenBank/DDBJ databases">
        <authorList>
            <person name="Lavstsen T."/>
            <person name="Jespersen J.S."/>
        </authorList>
    </citation>
    <scope>NUCLEOTIDE SEQUENCE</scope>
    <source>
        <tissue evidence="1">Brain</tissue>
    </source>
</reference>
<protein>
    <submittedName>
        <fullName evidence="1">Uncharacterized protein</fullName>
    </submittedName>
</protein>